<gene>
    <name evidence="2" type="ORF">KQ910_10940</name>
</gene>
<dbReference type="RefSeq" id="WP_216959521.1">
    <property type="nucleotide sequence ID" value="NZ_JAHOPB010000001.1"/>
</dbReference>
<keyword evidence="1" id="KW-0812">Transmembrane</keyword>
<feature type="transmembrane region" description="Helical" evidence="1">
    <location>
        <begin position="42"/>
        <end position="64"/>
    </location>
</feature>
<keyword evidence="3" id="KW-1185">Reference proteome</keyword>
<accession>A0ABS6II62</accession>
<keyword evidence="1" id="KW-0472">Membrane</keyword>
<evidence type="ECO:0000313" key="2">
    <source>
        <dbReference type="EMBL" id="MBU8874282.1"/>
    </source>
</evidence>
<evidence type="ECO:0000256" key="1">
    <source>
        <dbReference type="SAM" id="Phobius"/>
    </source>
</evidence>
<feature type="transmembrane region" description="Helical" evidence="1">
    <location>
        <begin position="150"/>
        <end position="170"/>
    </location>
</feature>
<protein>
    <submittedName>
        <fullName evidence="2">Uncharacterized protein</fullName>
    </submittedName>
</protein>
<name>A0ABS6II62_9HYPH</name>
<proteinExistence type="predicted"/>
<reference evidence="2 3" key="1">
    <citation type="submission" date="2021-06" db="EMBL/GenBank/DDBJ databases">
        <authorList>
            <person name="Lee D.H."/>
        </authorList>
    </citation>
    <scope>NUCLEOTIDE SEQUENCE [LARGE SCALE GENOMIC DNA]</scope>
    <source>
        <strain evidence="2 3">MMS21-HV4-11</strain>
    </source>
</reference>
<comment type="caution">
    <text evidence="2">The sequence shown here is derived from an EMBL/GenBank/DDBJ whole genome shotgun (WGS) entry which is preliminary data.</text>
</comment>
<sequence length="215" mass="23366">MSSLLLFRVTAVAVVVAGIVMTLAGGATSVWAWTTPDTYLAFRVGLPIATAWLVYTMLRLALALPQAWKGEEARQPASDPLTALGSARTDAADAWVRKSAPEAVSVRQVPLPREPEPRRRRRVAQRVELRGGRVLYRVVPARPRPTARRVAVAATVALACLTLFFALGPIDLEDVSWIASLFRALEDLPGLFERIEAAGLLATLGFGARRHQHGL</sequence>
<dbReference type="EMBL" id="JAHOPB010000001">
    <property type="protein sequence ID" value="MBU8874282.1"/>
    <property type="molecule type" value="Genomic_DNA"/>
</dbReference>
<evidence type="ECO:0000313" key="3">
    <source>
        <dbReference type="Proteomes" id="UP000727907"/>
    </source>
</evidence>
<keyword evidence="1" id="KW-1133">Transmembrane helix</keyword>
<dbReference type="Proteomes" id="UP000727907">
    <property type="component" value="Unassembled WGS sequence"/>
</dbReference>
<organism evidence="2 3">
    <name type="scientific">Reyranella humidisoli</name>
    <dbReference type="NCBI Taxonomy" id="2849149"/>
    <lineage>
        <taxon>Bacteria</taxon>
        <taxon>Pseudomonadati</taxon>
        <taxon>Pseudomonadota</taxon>
        <taxon>Alphaproteobacteria</taxon>
        <taxon>Hyphomicrobiales</taxon>
        <taxon>Reyranellaceae</taxon>
        <taxon>Reyranella</taxon>
    </lineage>
</organism>